<reference evidence="2" key="1">
    <citation type="submission" date="2020-11" db="EMBL/GenBank/DDBJ databases">
        <title>Azospira restricta DSM 18626 genome sequence.</title>
        <authorList>
            <person name="Moe W.M."/>
        </authorList>
    </citation>
    <scope>NUCLEOTIDE SEQUENCE</scope>
    <source>
        <strain evidence="2">DSM 18626</strain>
    </source>
</reference>
<gene>
    <name evidence="2" type="ORF">IWH25_12720</name>
</gene>
<evidence type="ECO:0000256" key="1">
    <source>
        <dbReference type="SAM" id="MobiDB-lite"/>
    </source>
</evidence>
<feature type="compositionally biased region" description="Polar residues" evidence="1">
    <location>
        <begin position="91"/>
        <end position="101"/>
    </location>
</feature>
<evidence type="ECO:0000313" key="3">
    <source>
        <dbReference type="Proteomes" id="UP000663444"/>
    </source>
</evidence>
<dbReference type="EMBL" id="CP064781">
    <property type="protein sequence ID" value="QRJ62632.1"/>
    <property type="molecule type" value="Genomic_DNA"/>
</dbReference>
<evidence type="ECO:0000313" key="2">
    <source>
        <dbReference type="EMBL" id="QRJ62632.1"/>
    </source>
</evidence>
<keyword evidence="3" id="KW-1185">Reference proteome</keyword>
<dbReference type="RefSeq" id="WP_203386163.1">
    <property type="nucleotide sequence ID" value="NZ_CP064781.1"/>
</dbReference>
<protein>
    <submittedName>
        <fullName evidence="2">Uncharacterized protein</fullName>
    </submittedName>
</protein>
<feature type="region of interest" description="Disordered" evidence="1">
    <location>
        <begin position="64"/>
        <end position="101"/>
    </location>
</feature>
<dbReference type="AlphaFoldDB" id="A0A974SMN5"/>
<accession>A0A974SMN5</accession>
<feature type="compositionally biased region" description="Basic and acidic residues" evidence="1">
    <location>
        <begin position="64"/>
        <end position="75"/>
    </location>
</feature>
<proteinExistence type="predicted"/>
<organism evidence="2 3">
    <name type="scientific">Azospira restricta</name>
    <dbReference type="NCBI Taxonomy" id="404405"/>
    <lineage>
        <taxon>Bacteria</taxon>
        <taxon>Pseudomonadati</taxon>
        <taxon>Pseudomonadota</taxon>
        <taxon>Betaproteobacteria</taxon>
        <taxon>Rhodocyclales</taxon>
        <taxon>Rhodocyclaceae</taxon>
        <taxon>Azospira</taxon>
    </lineage>
</organism>
<sequence length="101" mass="10306">MALAVALAGVLPLAQGETVAPASPPPAPAECWVEHTQVQPSPARQVSADAPVLATVYGALKDQRLGAEHPTEAQKKPCALKAPRPGPESGDSATLPRSLTP</sequence>
<name>A0A974SMN5_9RHOO</name>
<dbReference type="KEGG" id="ares:IWH25_12720"/>
<dbReference type="Proteomes" id="UP000663444">
    <property type="component" value="Chromosome"/>
</dbReference>